<dbReference type="InterPro" id="IPR018541">
    <property type="entry name" value="Ftsk_gamma"/>
</dbReference>
<dbReference type="SMART" id="SM00382">
    <property type="entry name" value="AAA"/>
    <property type="match status" value="1"/>
</dbReference>
<organism evidence="12 13">
    <name type="scientific">Pediococcus cellicola</name>
    <dbReference type="NCBI Taxonomy" id="319652"/>
    <lineage>
        <taxon>Bacteria</taxon>
        <taxon>Bacillati</taxon>
        <taxon>Bacillota</taxon>
        <taxon>Bacilli</taxon>
        <taxon>Lactobacillales</taxon>
        <taxon>Lactobacillaceae</taxon>
        <taxon>Pediococcus</taxon>
    </lineage>
</organism>
<dbReference type="AlphaFoldDB" id="A0A0R2ITQ0"/>
<dbReference type="PANTHER" id="PTHR22683">
    <property type="entry name" value="SPORULATION PROTEIN RELATED"/>
    <property type="match status" value="1"/>
</dbReference>
<dbReference type="Pfam" id="PF09397">
    <property type="entry name" value="FtsK_gamma"/>
    <property type="match status" value="1"/>
</dbReference>
<dbReference type="SMART" id="SM00843">
    <property type="entry name" value="Ftsk_gamma"/>
    <property type="match status" value="1"/>
</dbReference>
<feature type="transmembrane region" description="Helical" evidence="10">
    <location>
        <begin position="72"/>
        <end position="89"/>
    </location>
</feature>
<dbReference type="InterPro" id="IPR041027">
    <property type="entry name" value="FtsK_alpha"/>
</dbReference>
<keyword evidence="10" id="KW-0472">Membrane</keyword>
<gene>
    <name evidence="12" type="ORF">IV80_GL000391</name>
</gene>
<evidence type="ECO:0000256" key="9">
    <source>
        <dbReference type="PROSITE-ProRule" id="PRU00289"/>
    </source>
</evidence>
<sequence length="780" mass="86303">MKKGGKFLATKRKKTTHRRKKYAKKGDWQKFFQSKYFLGGIFVLLALIGYFSVGYVGVLVANVFRLLVGDTFQFLILLFGLYGLVLLFTGKEPKLKGFFHYILGGSLVYLGAILIVTTRFFEQSNQHNHFIVTTWHALADAFRYASIGEPVGGGLIGSVLYTVTDFGFAEIGSLFLGWLLIVFGIAVFFGIPVDKILQMIAVFAGNLVKLAQNGFEQGKRFVQAKWQQHAHTQIKSEKKRQEIKKTPVEPEIKMTGPELMASQKPVTKTPREPSIRVASEQEQNHVQPKAEEVKETAFQNTETLANPDYQLPKSSLLTTIPQTDQSQEYKTIQKNTKILQQTLTSFGVKATVKSVSLGPSVTEYELHPDIGVKVSKIVGLADDIALALAAKDIRIEAPIPGKSLIGIEVPNTEIATVSFRDIIEAQPSHPDAILQVPIGRDVSGNLVLADLVRMQHLLIAGATGSGKSVMINVIITSLLMNARPDQVKFILIDPKKVELGIYKDIPHLLTPVVTDPKKAARALHKVVAEMQHRYDLFAESGQKNIKTYNQYISEENQKDGKNRPHLPYIVVVVDELADLMMVAQNAVEDAIIRLAQLARAAGIHMIIATQRPSVDVVTGLIKANVPSRIAFAVASGTDSRTIIDSNGAEKLLGRGDMLYYPMGKSKPERVQGAFISDKDVKAVVNFVKHQQKAAYDESLIVTDEEAQADEQASVDEKDELYDQAVALVTELQKASTSMLQRRFRIGYNRAARIIDQLEANGVVGPQEGSKPRQVFTKKED</sequence>
<dbReference type="Proteomes" id="UP000051568">
    <property type="component" value="Unassembled WGS sequence"/>
</dbReference>
<dbReference type="PROSITE" id="PS50901">
    <property type="entry name" value="FTSK"/>
    <property type="match status" value="1"/>
</dbReference>
<keyword evidence="13" id="KW-1185">Reference proteome</keyword>
<evidence type="ECO:0000256" key="10">
    <source>
        <dbReference type="SAM" id="Phobius"/>
    </source>
</evidence>
<dbReference type="SUPFAM" id="SSF52540">
    <property type="entry name" value="P-loop containing nucleoside triphosphate hydrolases"/>
    <property type="match status" value="1"/>
</dbReference>
<dbReference type="GO" id="GO:0003677">
    <property type="term" value="F:DNA binding"/>
    <property type="evidence" value="ECO:0007669"/>
    <property type="project" value="UniProtKB-KW"/>
</dbReference>
<keyword evidence="6 9" id="KW-0067">ATP-binding</keyword>
<dbReference type="CDD" id="cd01127">
    <property type="entry name" value="TrwB_TraG_TraD_VirD4"/>
    <property type="match status" value="1"/>
</dbReference>
<dbReference type="GO" id="GO:0005524">
    <property type="term" value="F:ATP binding"/>
    <property type="evidence" value="ECO:0007669"/>
    <property type="project" value="UniProtKB-UniRule"/>
</dbReference>
<dbReference type="SUPFAM" id="SSF46785">
    <property type="entry name" value="Winged helix' DNA-binding domain"/>
    <property type="match status" value="1"/>
</dbReference>
<dbReference type="STRING" id="319652.IV80_GL000391"/>
<dbReference type="PANTHER" id="PTHR22683:SF41">
    <property type="entry name" value="DNA TRANSLOCASE FTSK"/>
    <property type="match status" value="1"/>
</dbReference>
<dbReference type="InterPro" id="IPR036388">
    <property type="entry name" value="WH-like_DNA-bd_sf"/>
</dbReference>
<feature type="binding site" evidence="9">
    <location>
        <begin position="461"/>
        <end position="468"/>
    </location>
    <ligand>
        <name>ATP</name>
        <dbReference type="ChEBI" id="CHEBI:30616"/>
    </ligand>
</feature>
<dbReference type="PATRIC" id="fig|319652.3.peg.394"/>
<dbReference type="Pfam" id="PF17854">
    <property type="entry name" value="FtsK_alpha"/>
    <property type="match status" value="1"/>
</dbReference>
<accession>A0A0R2ITQ0</accession>
<evidence type="ECO:0000259" key="11">
    <source>
        <dbReference type="PROSITE" id="PS50901"/>
    </source>
</evidence>
<evidence type="ECO:0000256" key="4">
    <source>
        <dbReference type="ARBA" id="ARBA00022741"/>
    </source>
</evidence>
<dbReference type="Gene3D" id="3.30.980.40">
    <property type="match status" value="1"/>
</dbReference>
<keyword evidence="10" id="KW-0812">Transmembrane</keyword>
<dbReference type="InterPro" id="IPR050206">
    <property type="entry name" value="FtsK/SpoIIIE/SftA"/>
</dbReference>
<evidence type="ECO:0000256" key="8">
    <source>
        <dbReference type="ARBA" id="ARBA00025923"/>
    </source>
</evidence>
<evidence type="ECO:0000256" key="7">
    <source>
        <dbReference type="ARBA" id="ARBA00023125"/>
    </source>
</evidence>
<dbReference type="GO" id="GO:0016020">
    <property type="term" value="C:membrane"/>
    <property type="evidence" value="ECO:0007669"/>
    <property type="project" value="UniProtKB-SubCell"/>
</dbReference>
<keyword evidence="4 9" id="KW-0547">Nucleotide-binding</keyword>
<comment type="subcellular location">
    <subcellularLocation>
        <location evidence="1">Membrane</location>
        <topology evidence="1">Multi-pass membrane protein</topology>
    </subcellularLocation>
</comment>
<comment type="subunit">
    <text evidence="8">Homohexamer. Forms a ring that surrounds DNA.</text>
</comment>
<feature type="transmembrane region" description="Helical" evidence="10">
    <location>
        <begin position="101"/>
        <end position="121"/>
    </location>
</feature>
<dbReference type="GO" id="GO:0007059">
    <property type="term" value="P:chromosome segregation"/>
    <property type="evidence" value="ECO:0007669"/>
    <property type="project" value="UniProtKB-KW"/>
</dbReference>
<evidence type="ECO:0000256" key="2">
    <source>
        <dbReference type="ARBA" id="ARBA00006474"/>
    </source>
</evidence>
<evidence type="ECO:0000313" key="12">
    <source>
        <dbReference type="EMBL" id="KRN65335.1"/>
    </source>
</evidence>
<dbReference type="InterPro" id="IPR003593">
    <property type="entry name" value="AAA+_ATPase"/>
</dbReference>
<evidence type="ECO:0000256" key="6">
    <source>
        <dbReference type="ARBA" id="ARBA00022840"/>
    </source>
</evidence>
<comment type="caution">
    <text evidence="12">The sequence shown here is derived from an EMBL/GenBank/DDBJ whole genome shotgun (WGS) entry which is preliminary data.</text>
</comment>
<evidence type="ECO:0000256" key="1">
    <source>
        <dbReference type="ARBA" id="ARBA00004141"/>
    </source>
</evidence>
<keyword evidence="7" id="KW-0238">DNA-binding</keyword>
<feature type="transmembrane region" description="Helical" evidence="10">
    <location>
        <begin position="36"/>
        <end position="60"/>
    </location>
</feature>
<keyword evidence="10" id="KW-1133">Transmembrane helix</keyword>
<keyword evidence="5" id="KW-0159">Chromosome partition</keyword>
<dbReference type="InterPro" id="IPR036390">
    <property type="entry name" value="WH_DNA-bd_sf"/>
</dbReference>
<feature type="domain" description="FtsK" evidence="11">
    <location>
        <begin position="444"/>
        <end position="640"/>
    </location>
</feature>
<protein>
    <recommendedName>
        <fullName evidence="3">DNA translocase FtsK</fullName>
    </recommendedName>
</protein>
<feature type="transmembrane region" description="Helical" evidence="10">
    <location>
        <begin position="175"/>
        <end position="193"/>
    </location>
</feature>
<dbReference type="Gene3D" id="3.40.50.300">
    <property type="entry name" value="P-loop containing nucleotide triphosphate hydrolases"/>
    <property type="match status" value="1"/>
</dbReference>
<evidence type="ECO:0000256" key="3">
    <source>
        <dbReference type="ARBA" id="ARBA00020887"/>
    </source>
</evidence>
<dbReference type="Gene3D" id="1.10.10.10">
    <property type="entry name" value="Winged helix-like DNA-binding domain superfamily/Winged helix DNA-binding domain"/>
    <property type="match status" value="1"/>
</dbReference>
<dbReference type="InterPro" id="IPR002543">
    <property type="entry name" value="FtsK_dom"/>
</dbReference>
<dbReference type="InterPro" id="IPR027417">
    <property type="entry name" value="P-loop_NTPase"/>
</dbReference>
<comment type="similarity">
    <text evidence="2">Belongs to the FtsK/SpoIIIE/SftA family.</text>
</comment>
<name>A0A0R2ITQ0_9LACO</name>
<dbReference type="EMBL" id="JQBR01000010">
    <property type="protein sequence ID" value="KRN65335.1"/>
    <property type="molecule type" value="Genomic_DNA"/>
</dbReference>
<dbReference type="Pfam" id="PF01580">
    <property type="entry name" value="FtsK_SpoIIIE"/>
    <property type="match status" value="1"/>
</dbReference>
<proteinExistence type="inferred from homology"/>
<evidence type="ECO:0000256" key="5">
    <source>
        <dbReference type="ARBA" id="ARBA00022829"/>
    </source>
</evidence>
<reference evidence="12 13" key="1">
    <citation type="journal article" date="2015" name="Genome Announc.">
        <title>Expanding the biotechnology potential of lactobacilli through comparative genomics of 213 strains and associated genera.</title>
        <authorList>
            <person name="Sun Z."/>
            <person name="Harris H.M."/>
            <person name="McCann A."/>
            <person name="Guo C."/>
            <person name="Argimon S."/>
            <person name="Zhang W."/>
            <person name="Yang X."/>
            <person name="Jeffery I.B."/>
            <person name="Cooney J.C."/>
            <person name="Kagawa T.F."/>
            <person name="Liu W."/>
            <person name="Song Y."/>
            <person name="Salvetti E."/>
            <person name="Wrobel A."/>
            <person name="Rasinkangas P."/>
            <person name="Parkhill J."/>
            <person name="Rea M.C."/>
            <person name="O'Sullivan O."/>
            <person name="Ritari J."/>
            <person name="Douillard F.P."/>
            <person name="Paul Ross R."/>
            <person name="Yang R."/>
            <person name="Briner A.E."/>
            <person name="Felis G.E."/>
            <person name="de Vos W.M."/>
            <person name="Barrangou R."/>
            <person name="Klaenhammer T.R."/>
            <person name="Caufield P.W."/>
            <person name="Cui Y."/>
            <person name="Zhang H."/>
            <person name="O'Toole P.W."/>
        </authorList>
    </citation>
    <scope>NUCLEOTIDE SEQUENCE [LARGE SCALE GENOMIC DNA]</scope>
    <source>
        <strain evidence="12 13">DSM 17757</strain>
    </source>
</reference>
<evidence type="ECO:0000313" key="13">
    <source>
        <dbReference type="Proteomes" id="UP000051568"/>
    </source>
</evidence>